<keyword evidence="3" id="KW-0479">Metal-binding</keyword>
<dbReference type="InterPro" id="IPR009056">
    <property type="entry name" value="Cyt_c-like_dom"/>
</dbReference>
<evidence type="ECO:0000259" key="6">
    <source>
        <dbReference type="PROSITE" id="PS51007"/>
    </source>
</evidence>
<evidence type="ECO:0000256" key="1">
    <source>
        <dbReference type="ARBA" id="ARBA00022448"/>
    </source>
</evidence>
<organism evidence="7">
    <name type="scientific">hydrothermal vent metagenome</name>
    <dbReference type="NCBI Taxonomy" id="652676"/>
    <lineage>
        <taxon>unclassified sequences</taxon>
        <taxon>metagenomes</taxon>
        <taxon>ecological metagenomes</taxon>
    </lineage>
</organism>
<dbReference type="Gene3D" id="1.10.760.10">
    <property type="entry name" value="Cytochrome c-like domain"/>
    <property type="match status" value="1"/>
</dbReference>
<evidence type="ECO:0000256" key="5">
    <source>
        <dbReference type="ARBA" id="ARBA00023004"/>
    </source>
</evidence>
<dbReference type="InterPro" id="IPR036909">
    <property type="entry name" value="Cyt_c-like_dom_sf"/>
</dbReference>
<evidence type="ECO:0000313" key="7">
    <source>
        <dbReference type="EMBL" id="SFV62471.1"/>
    </source>
</evidence>
<evidence type="ECO:0000256" key="4">
    <source>
        <dbReference type="ARBA" id="ARBA00022982"/>
    </source>
</evidence>
<dbReference type="EMBL" id="FPHC01000066">
    <property type="protein sequence ID" value="SFV62471.1"/>
    <property type="molecule type" value="Genomic_DNA"/>
</dbReference>
<proteinExistence type="predicted"/>
<keyword evidence="5" id="KW-0408">Iron</keyword>
<dbReference type="AlphaFoldDB" id="A0A1W1C9V5"/>
<dbReference type="GO" id="GO:0020037">
    <property type="term" value="F:heme binding"/>
    <property type="evidence" value="ECO:0007669"/>
    <property type="project" value="InterPro"/>
</dbReference>
<keyword evidence="4" id="KW-0249">Electron transport</keyword>
<accession>A0A1W1C9V5</accession>
<name>A0A1W1C9V5_9ZZZZ</name>
<protein>
    <submittedName>
        <fullName evidence="7">Cytochrome C553 (Soluble cytochrome f)</fullName>
    </submittedName>
</protein>
<evidence type="ECO:0000256" key="2">
    <source>
        <dbReference type="ARBA" id="ARBA00022617"/>
    </source>
</evidence>
<dbReference type="InterPro" id="IPR051811">
    <property type="entry name" value="Cytochrome_c550/c551-like"/>
</dbReference>
<dbReference type="PANTHER" id="PTHR37823:SF1">
    <property type="entry name" value="CYTOCHROME C-553-LIKE"/>
    <property type="match status" value="1"/>
</dbReference>
<reference evidence="7" key="1">
    <citation type="submission" date="2016-10" db="EMBL/GenBank/DDBJ databases">
        <authorList>
            <person name="de Groot N.N."/>
        </authorList>
    </citation>
    <scope>NUCLEOTIDE SEQUENCE</scope>
</reference>
<feature type="domain" description="Cytochrome c" evidence="6">
    <location>
        <begin position="18"/>
        <end position="101"/>
    </location>
</feature>
<sequence length="109" mass="12259">MKKIVVSIALLIATNLMADVKAGKAVYQANCAICHTVNGGKALGPDFNIVSYRRKKSEIVQYAKDPYSMYKKFGYSANAMPTLPLEDQEFKDVAEYISSLQPFKEWMKK</sequence>
<gene>
    <name evidence="7" type="ORF">MNB_SV-6-1185</name>
</gene>
<keyword evidence="2" id="KW-0349">Heme</keyword>
<dbReference type="SUPFAM" id="SSF46626">
    <property type="entry name" value="Cytochrome c"/>
    <property type="match status" value="1"/>
</dbReference>
<keyword evidence="1" id="KW-0813">Transport</keyword>
<dbReference type="PANTHER" id="PTHR37823">
    <property type="entry name" value="CYTOCHROME C-553-LIKE"/>
    <property type="match status" value="1"/>
</dbReference>
<dbReference type="Pfam" id="PF00034">
    <property type="entry name" value="Cytochrom_C"/>
    <property type="match status" value="1"/>
</dbReference>
<dbReference type="GO" id="GO:0009055">
    <property type="term" value="F:electron transfer activity"/>
    <property type="evidence" value="ECO:0007669"/>
    <property type="project" value="InterPro"/>
</dbReference>
<dbReference type="GO" id="GO:0046872">
    <property type="term" value="F:metal ion binding"/>
    <property type="evidence" value="ECO:0007669"/>
    <property type="project" value="UniProtKB-KW"/>
</dbReference>
<evidence type="ECO:0000256" key="3">
    <source>
        <dbReference type="ARBA" id="ARBA00022723"/>
    </source>
</evidence>
<dbReference type="PROSITE" id="PS51007">
    <property type="entry name" value="CYTC"/>
    <property type="match status" value="1"/>
</dbReference>